<organism evidence="2 3">
    <name type="scientific">Popillia japonica</name>
    <name type="common">Japanese beetle</name>
    <dbReference type="NCBI Taxonomy" id="7064"/>
    <lineage>
        <taxon>Eukaryota</taxon>
        <taxon>Metazoa</taxon>
        <taxon>Ecdysozoa</taxon>
        <taxon>Arthropoda</taxon>
        <taxon>Hexapoda</taxon>
        <taxon>Insecta</taxon>
        <taxon>Pterygota</taxon>
        <taxon>Neoptera</taxon>
        <taxon>Endopterygota</taxon>
        <taxon>Coleoptera</taxon>
        <taxon>Polyphaga</taxon>
        <taxon>Scarabaeiformia</taxon>
        <taxon>Scarabaeidae</taxon>
        <taxon>Rutelinae</taxon>
        <taxon>Popillia</taxon>
    </lineage>
</organism>
<protein>
    <submittedName>
        <fullName evidence="2">Uncharacterized protein</fullName>
    </submittedName>
</protein>
<accession>A0AAW1LRM5</accession>
<dbReference type="Pfam" id="PF09495">
    <property type="entry name" value="DUF2462"/>
    <property type="match status" value="1"/>
</dbReference>
<feature type="compositionally biased region" description="Basic residues" evidence="1">
    <location>
        <begin position="31"/>
        <end position="41"/>
    </location>
</feature>
<dbReference type="AlphaFoldDB" id="A0AAW1LRM5"/>
<sequence length="88" mass="9892">MAQGKLKVKSKCPPSVKQKKKQTKGPAISKRSNRPMKPKKNKNSEASKLKKMITKTVNKSVEEEIRNRALPAQNLSKIQEAIAKHNKT</sequence>
<evidence type="ECO:0000313" key="3">
    <source>
        <dbReference type="Proteomes" id="UP001458880"/>
    </source>
</evidence>
<evidence type="ECO:0000313" key="2">
    <source>
        <dbReference type="EMBL" id="KAK9736475.1"/>
    </source>
</evidence>
<feature type="compositionally biased region" description="Basic residues" evidence="1">
    <location>
        <begin position="1"/>
        <end position="10"/>
    </location>
</feature>
<dbReference type="InterPro" id="IPR019034">
    <property type="entry name" value="UPF0390"/>
</dbReference>
<comment type="caution">
    <text evidence="2">The sequence shown here is derived from an EMBL/GenBank/DDBJ whole genome shotgun (WGS) entry which is preliminary data.</text>
</comment>
<keyword evidence="3" id="KW-1185">Reference proteome</keyword>
<reference evidence="2 3" key="1">
    <citation type="journal article" date="2024" name="BMC Genomics">
        <title>De novo assembly and annotation of Popillia japonica's genome with initial clues to its potential as an invasive pest.</title>
        <authorList>
            <person name="Cucini C."/>
            <person name="Boschi S."/>
            <person name="Funari R."/>
            <person name="Cardaioli E."/>
            <person name="Iannotti N."/>
            <person name="Marturano G."/>
            <person name="Paoli F."/>
            <person name="Bruttini M."/>
            <person name="Carapelli A."/>
            <person name="Frati F."/>
            <person name="Nardi F."/>
        </authorList>
    </citation>
    <scope>NUCLEOTIDE SEQUENCE [LARGE SCALE GENOMIC DNA]</scope>
    <source>
        <strain evidence="2">DMR45628</strain>
    </source>
</reference>
<proteinExistence type="predicted"/>
<gene>
    <name evidence="2" type="ORF">QE152_g12462</name>
</gene>
<evidence type="ECO:0000256" key="1">
    <source>
        <dbReference type="SAM" id="MobiDB-lite"/>
    </source>
</evidence>
<dbReference type="EMBL" id="JASPKY010000113">
    <property type="protein sequence ID" value="KAK9736475.1"/>
    <property type="molecule type" value="Genomic_DNA"/>
</dbReference>
<feature type="region of interest" description="Disordered" evidence="1">
    <location>
        <begin position="1"/>
        <end position="50"/>
    </location>
</feature>
<name>A0AAW1LRM5_POPJA</name>
<dbReference type="Proteomes" id="UP001458880">
    <property type="component" value="Unassembled WGS sequence"/>
</dbReference>